<evidence type="ECO:0000256" key="5">
    <source>
        <dbReference type="ARBA" id="ARBA00022884"/>
    </source>
</evidence>
<dbReference type="OrthoDB" id="3370at2759"/>
<reference evidence="10" key="2">
    <citation type="submission" date="2014-06" db="EMBL/GenBank/DDBJ databases">
        <authorList>
            <person name="Aslett M."/>
        </authorList>
    </citation>
    <scope>NUCLEOTIDE SEQUENCE</scope>
</reference>
<comment type="function">
    <text evidence="7">RNA helicase.</text>
</comment>
<organism evidence="10">
    <name type="scientific">Echinococcus granulosus</name>
    <name type="common">Hydatid tapeworm</name>
    <dbReference type="NCBI Taxonomy" id="6210"/>
    <lineage>
        <taxon>Eukaryota</taxon>
        <taxon>Metazoa</taxon>
        <taxon>Spiralia</taxon>
        <taxon>Lophotrochozoa</taxon>
        <taxon>Platyhelminthes</taxon>
        <taxon>Cestoda</taxon>
        <taxon>Eucestoda</taxon>
        <taxon>Cyclophyllidea</taxon>
        <taxon>Taeniidae</taxon>
        <taxon>Echinococcus</taxon>
        <taxon>Echinococcus granulosus group</taxon>
    </lineage>
</organism>
<dbReference type="Proteomes" id="UP000492820">
    <property type="component" value="Unassembled WGS sequence"/>
</dbReference>
<evidence type="ECO:0000313" key="10">
    <source>
        <dbReference type="EMBL" id="CDS16017.1"/>
    </source>
</evidence>
<dbReference type="EMBL" id="LK028576">
    <property type="protein sequence ID" value="CDS16017.1"/>
    <property type="molecule type" value="Genomic_DNA"/>
</dbReference>
<keyword evidence="5 7" id="KW-0694">RNA-binding</keyword>
<evidence type="ECO:0000256" key="3">
    <source>
        <dbReference type="ARBA" id="ARBA00022806"/>
    </source>
</evidence>
<evidence type="ECO:0000259" key="9">
    <source>
        <dbReference type="PROSITE" id="PS51194"/>
    </source>
</evidence>
<keyword evidence="1 6" id="KW-0547">Nucleotide-binding</keyword>
<comment type="similarity">
    <text evidence="6">Belongs to the DEAD box helicase family.</text>
</comment>
<gene>
    <name evidence="10" type="ORF">EgrG_000843100</name>
</gene>
<dbReference type="InterPro" id="IPR014001">
    <property type="entry name" value="Helicase_ATP-bd"/>
</dbReference>
<evidence type="ECO:0000256" key="2">
    <source>
        <dbReference type="ARBA" id="ARBA00022801"/>
    </source>
</evidence>
<dbReference type="PROSITE" id="PS00039">
    <property type="entry name" value="DEAD_ATP_HELICASE"/>
    <property type="match status" value="1"/>
</dbReference>
<dbReference type="GO" id="GO:0005524">
    <property type="term" value="F:ATP binding"/>
    <property type="evidence" value="ECO:0007669"/>
    <property type="project" value="UniProtKB-UniRule"/>
</dbReference>
<dbReference type="Pfam" id="PF00271">
    <property type="entry name" value="Helicase_C"/>
    <property type="match status" value="1"/>
</dbReference>
<keyword evidence="4 6" id="KW-0067">ATP-binding</keyword>
<dbReference type="PROSITE" id="PS51194">
    <property type="entry name" value="HELICASE_CTER"/>
    <property type="match status" value="1"/>
</dbReference>
<dbReference type="PANTHER" id="PTHR24031">
    <property type="entry name" value="RNA HELICASE"/>
    <property type="match status" value="1"/>
</dbReference>
<reference evidence="10 11" key="1">
    <citation type="journal article" date="2013" name="Nature">
        <title>The genomes of four tapeworm species reveal adaptations to parasitism.</title>
        <authorList>
            <person name="Tsai I.J."/>
            <person name="Zarowiecki M."/>
            <person name="Holroyd N."/>
            <person name="Garciarrubio A."/>
            <person name="Sanchez-Flores A."/>
            <person name="Brooks K.L."/>
            <person name="Tracey A."/>
            <person name="Bobes R.J."/>
            <person name="Fragoso G."/>
            <person name="Sciutto E."/>
            <person name="Aslett M."/>
            <person name="Beasley H."/>
            <person name="Bennett H.M."/>
            <person name="Cai J."/>
            <person name="Camicia F."/>
            <person name="Clark R."/>
            <person name="Cucher M."/>
            <person name="De Silva N."/>
            <person name="Day T.A."/>
            <person name="Deplazes P."/>
            <person name="Estrada K."/>
            <person name="Fernandez C."/>
            <person name="Holland P.W."/>
            <person name="Hou J."/>
            <person name="Hu S."/>
            <person name="Huckvale T."/>
            <person name="Hung S.S."/>
            <person name="Kamenetzky L."/>
            <person name="Keane J.A."/>
            <person name="Kiss F."/>
            <person name="Koziol U."/>
            <person name="Lambert O."/>
            <person name="Liu K."/>
            <person name="Luo X."/>
            <person name="Luo Y."/>
            <person name="Macchiaroli N."/>
            <person name="Nichol S."/>
            <person name="Paps J."/>
            <person name="Parkinson J."/>
            <person name="Pouchkina-Stantcheva N."/>
            <person name="Riddiford N."/>
            <person name="Rosenzvit M."/>
            <person name="Salinas G."/>
            <person name="Wasmuth J.D."/>
            <person name="Zamanian M."/>
            <person name="Zheng Y."/>
            <person name="Cai X."/>
            <person name="Soberon X."/>
            <person name="Olson P.D."/>
            <person name="Laclette J.P."/>
            <person name="Brehm K."/>
            <person name="Berriman M."/>
            <person name="Garciarrubio A."/>
            <person name="Bobes R.J."/>
            <person name="Fragoso G."/>
            <person name="Sanchez-Flores A."/>
            <person name="Estrada K."/>
            <person name="Cevallos M.A."/>
            <person name="Morett E."/>
            <person name="Gonzalez V."/>
            <person name="Portillo T."/>
            <person name="Ochoa-Leyva A."/>
            <person name="Jose M.V."/>
            <person name="Sciutto E."/>
            <person name="Landa A."/>
            <person name="Jimenez L."/>
            <person name="Valdes V."/>
            <person name="Carrero J.C."/>
            <person name="Larralde C."/>
            <person name="Morales-Montor J."/>
            <person name="Limon-Lason J."/>
            <person name="Soberon X."/>
            <person name="Laclette J.P."/>
        </authorList>
    </citation>
    <scope>NUCLEOTIDE SEQUENCE [LARGE SCALE GENOMIC DNA]</scope>
</reference>
<dbReference type="Gene3D" id="3.40.50.300">
    <property type="entry name" value="P-loop containing nucleotide triphosphate hydrolases"/>
    <property type="match status" value="2"/>
</dbReference>
<evidence type="ECO:0000256" key="6">
    <source>
        <dbReference type="RuleBase" id="RU000492"/>
    </source>
</evidence>
<dbReference type="InterPro" id="IPR027417">
    <property type="entry name" value="P-loop_NTPase"/>
</dbReference>
<dbReference type="CDD" id="cd17956">
    <property type="entry name" value="DEADc_DDX51"/>
    <property type="match status" value="1"/>
</dbReference>
<name>A0A068WEF9_ECHGR</name>
<reference evidence="12" key="3">
    <citation type="submission" date="2020-10" db="UniProtKB">
        <authorList>
            <consortium name="WormBaseParasite"/>
        </authorList>
    </citation>
    <scope>IDENTIFICATION</scope>
</reference>
<evidence type="ECO:0000256" key="1">
    <source>
        <dbReference type="ARBA" id="ARBA00022741"/>
    </source>
</evidence>
<dbReference type="GO" id="GO:0003724">
    <property type="term" value="F:RNA helicase activity"/>
    <property type="evidence" value="ECO:0007669"/>
    <property type="project" value="UniProtKB-EC"/>
</dbReference>
<dbReference type="PROSITE" id="PS51192">
    <property type="entry name" value="HELICASE_ATP_BIND_1"/>
    <property type="match status" value="1"/>
</dbReference>
<sequence>MEVTGSGSDVSLKSSSRDDIIGGFTVEILPFWMSSPVKCSDELANGIPLRKFERISEKLRTNLAQMGIKRLFPVQSVVIPSILDSYEDRSRLYCCQPRDICISAPTGSGKTLAYLLPILQLLGTCRSKVIRAVIVLPVRDLAKQVAETIHRLAYDTSLRVVLLTGEDSFTVEQDKLLIKNAGNLILPDIVVCTPGRLVDHIYNTPNFCLEHIRFLVIDEADRVIVEEKQDWYNIFERAVYGISNLSESKGRLKRSFPLPTIESQCSVTLFTLQKILLSATLTHDPEPLKRFRLNFPRLFLASGRPAESNVKELLQGSYTKGQCANIGCETHDKPEEKNHCLSSVREQTGDGSTGGVGVFSTPSGLKEFFVELVERQKPLFLAHLIKRLGHERILCFTNSREATKRLAVLMSHVEGVKAGALNAGMPLKKRVRLLSSFASGEFQLLVCTDAVARGIDIENVSCVVSYEAPQSVKTYVHRVGRTARAGKTGQAFTLLLRNQIRYFKSSLKSVGKRARNFPIHSSKLRAYEASYKGALSHLEKEFRTKPKDAFGIATEVDDESHTRQQESQRE</sequence>
<comment type="domain">
    <text evidence="7">The Q motif is unique to and characteristic of the DEAD box family of RNA helicases and controls ATP binding and hydrolysis.</text>
</comment>
<evidence type="ECO:0000313" key="12">
    <source>
        <dbReference type="WBParaSite" id="EgrG_000843100"/>
    </source>
</evidence>
<evidence type="ECO:0000313" key="11">
    <source>
        <dbReference type="Proteomes" id="UP000492820"/>
    </source>
</evidence>
<dbReference type="AlphaFoldDB" id="A0A068WEF9"/>
<accession>A0A068WEF9</accession>
<protein>
    <recommendedName>
        <fullName evidence="7">ATP-dependent RNA helicase</fullName>
        <ecNumber evidence="7">3.6.4.13</ecNumber>
    </recommendedName>
</protein>
<dbReference type="CDD" id="cd18787">
    <property type="entry name" value="SF2_C_DEAD"/>
    <property type="match status" value="1"/>
</dbReference>
<keyword evidence="2 6" id="KW-0378">Hydrolase</keyword>
<dbReference type="InterPro" id="IPR000629">
    <property type="entry name" value="RNA-helicase_DEAD-box_CS"/>
</dbReference>
<feature type="domain" description="Helicase C-terminal" evidence="9">
    <location>
        <begin position="364"/>
        <end position="525"/>
    </location>
</feature>
<feature type="domain" description="Helicase ATP-binding" evidence="8">
    <location>
        <begin position="91"/>
        <end position="299"/>
    </location>
</feature>
<evidence type="ECO:0000259" key="8">
    <source>
        <dbReference type="PROSITE" id="PS51192"/>
    </source>
</evidence>
<proteinExistence type="inferred from homology"/>
<dbReference type="Pfam" id="PF00270">
    <property type="entry name" value="DEAD"/>
    <property type="match status" value="1"/>
</dbReference>
<dbReference type="SMART" id="SM00490">
    <property type="entry name" value="HELICc"/>
    <property type="match status" value="1"/>
</dbReference>
<dbReference type="EC" id="3.6.4.13" evidence="7"/>
<evidence type="ECO:0000256" key="7">
    <source>
        <dbReference type="RuleBase" id="RU365068"/>
    </source>
</evidence>
<dbReference type="InterPro" id="IPR001650">
    <property type="entry name" value="Helicase_C-like"/>
</dbReference>
<dbReference type="InterPro" id="IPR011545">
    <property type="entry name" value="DEAD/DEAH_box_helicase_dom"/>
</dbReference>
<keyword evidence="3 6" id="KW-0347">Helicase</keyword>
<dbReference type="WBParaSite" id="EgrG_000843100">
    <property type="protein sequence ID" value="EgrG_000843100"/>
    <property type="gene ID" value="EgrG_000843100"/>
</dbReference>
<evidence type="ECO:0000256" key="4">
    <source>
        <dbReference type="ARBA" id="ARBA00022840"/>
    </source>
</evidence>
<dbReference type="GO" id="GO:0016787">
    <property type="term" value="F:hydrolase activity"/>
    <property type="evidence" value="ECO:0007669"/>
    <property type="project" value="UniProtKB-KW"/>
</dbReference>
<dbReference type="GO" id="GO:0003723">
    <property type="term" value="F:RNA binding"/>
    <property type="evidence" value="ECO:0007669"/>
    <property type="project" value="UniProtKB-UniRule"/>
</dbReference>
<comment type="catalytic activity">
    <reaction evidence="7">
        <text>ATP + H2O = ADP + phosphate + H(+)</text>
        <dbReference type="Rhea" id="RHEA:13065"/>
        <dbReference type="ChEBI" id="CHEBI:15377"/>
        <dbReference type="ChEBI" id="CHEBI:15378"/>
        <dbReference type="ChEBI" id="CHEBI:30616"/>
        <dbReference type="ChEBI" id="CHEBI:43474"/>
        <dbReference type="ChEBI" id="CHEBI:456216"/>
        <dbReference type="EC" id="3.6.4.13"/>
    </reaction>
</comment>
<dbReference type="SMART" id="SM00487">
    <property type="entry name" value="DEXDc"/>
    <property type="match status" value="1"/>
</dbReference>
<dbReference type="SUPFAM" id="SSF52540">
    <property type="entry name" value="P-loop containing nucleoside triphosphate hydrolases"/>
    <property type="match status" value="1"/>
</dbReference>